<evidence type="ECO:0000256" key="1">
    <source>
        <dbReference type="SAM" id="Phobius"/>
    </source>
</evidence>
<keyword evidence="3" id="KW-1185">Reference proteome</keyword>
<organism evidence="2 3">
    <name type="scientific">Setaria italica</name>
    <name type="common">Foxtail millet</name>
    <name type="synonym">Panicum italicum</name>
    <dbReference type="NCBI Taxonomy" id="4555"/>
    <lineage>
        <taxon>Eukaryota</taxon>
        <taxon>Viridiplantae</taxon>
        <taxon>Streptophyta</taxon>
        <taxon>Embryophyta</taxon>
        <taxon>Tracheophyta</taxon>
        <taxon>Spermatophyta</taxon>
        <taxon>Magnoliopsida</taxon>
        <taxon>Liliopsida</taxon>
        <taxon>Poales</taxon>
        <taxon>Poaceae</taxon>
        <taxon>PACMAD clade</taxon>
        <taxon>Panicoideae</taxon>
        <taxon>Panicodae</taxon>
        <taxon>Paniceae</taxon>
        <taxon>Cenchrinae</taxon>
        <taxon>Setaria</taxon>
    </lineage>
</organism>
<keyword evidence="1" id="KW-0812">Transmembrane</keyword>
<protein>
    <submittedName>
        <fullName evidence="2">Uncharacterized protein</fullName>
    </submittedName>
</protein>
<proteinExistence type="predicted"/>
<accession>K4AN82</accession>
<dbReference type="InParanoid" id="K4AN82"/>
<feature type="transmembrane region" description="Helical" evidence="1">
    <location>
        <begin position="12"/>
        <end position="32"/>
    </location>
</feature>
<dbReference type="EMBL" id="AGNK02005903">
    <property type="status" value="NOT_ANNOTATED_CDS"/>
    <property type="molecule type" value="Genomic_DNA"/>
</dbReference>
<evidence type="ECO:0000313" key="3">
    <source>
        <dbReference type="Proteomes" id="UP000004995"/>
    </source>
</evidence>
<evidence type="ECO:0000313" key="2">
    <source>
        <dbReference type="EnsemblPlants" id="KQK90183"/>
    </source>
</evidence>
<dbReference type="EnsemblPlants" id="KQK90183">
    <property type="protein sequence ID" value="KQK90183"/>
    <property type="gene ID" value="SETIT_040379mg"/>
</dbReference>
<reference evidence="3" key="1">
    <citation type="journal article" date="2012" name="Nat. Biotechnol.">
        <title>Reference genome sequence of the model plant Setaria.</title>
        <authorList>
            <person name="Bennetzen J.L."/>
            <person name="Schmutz J."/>
            <person name="Wang H."/>
            <person name="Percifield R."/>
            <person name="Hawkins J."/>
            <person name="Pontaroli A.C."/>
            <person name="Estep M."/>
            <person name="Feng L."/>
            <person name="Vaughn J.N."/>
            <person name="Grimwood J."/>
            <person name="Jenkins J."/>
            <person name="Barry K."/>
            <person name="Lindquist E."/>
            <person name="Hellsten U."/>
            <person name="Deshpande S."/>
            <person name="Wang X."/>
            <person name="Wu X."/>
            <person name="Mitros T."/>
            <person name="Triplett J."/>
            <person name="Yang X."/>
            <person name="Ye C.Y."/>
            <person name="Mauro-Herrera M."/>
            <person name="Wang L."/>
            <person name="Li P."/>
            <person name="Sharma M."/>
            <person name="Sharma R."/>
            <person name="Ronald P.C."/>
            <person name="Panaud O."/>
            <person name="Kellogg E.A."/>
            <person name="Brutnell T.P."/>
            <person name="Doust A.N."/>
            <person name="Tuskan G.A."/>
            <person name="Rokhsar D."/>
            <person name="Devos K.M."/>
        </authorList>
    </citation>
    <scope>NUCLEOTIDE SEQUENCE [LARGE SCALE GENOMIC DNA]</scope>
    <source>
        <strain evidence="3">cv. Yugu1</strain>
    </source>
</reference>
<keyword evidence="1" id="KW-0472">Membrane</keyword>
<dbReference type="HOGENOM" id="CLU_3072317_0_0_1"/>
<name>K4AN82_SETIT</name>
<dbReference type="Gramene" id="KQK90183">
    <property type="protein sequence ID" value="KQK90183"/>
    <property type="gene ID" value="SETIT_040379mg"/>
</dbReference>
<dbReference type="AlphaFoldDB" id="K4AN82"/>
<keyword evidence="1" id="KW-1133">Transmembrane helix</keyword>
<reference evidence="2" key="2">
    <citation type="submission" date="2018-08" db="UniProtKB">
        <authorList>
            <consortium name="EnsemblPlants"/>
        </authorList>
    </citation>
    <scope>IDENTIFICATION</scope>
    <source>
        <strain evidence="2">Yugu1</strain>
    </source>
</reference>
<dbReference type="Proteomes" id="UP000004995">
    <property type="component" value="Unassembled WGS sequence"/>
</dbReference>
<sequence>MLPLAKPAYLIYGHLCWHALELLGIVVVGELFSQERPQYPLDSIRYWVLLLYV</sequence>